<dbReference type="InterPro" id="IPR007867">
    <property type="entry name" value="GMC_OxRtase_C"/>
</dbReference>
<dbReference type="AlphaFoldDB" id="A0A9W8JYZ4"/>
<comment type="catalytic activity">
    <reaction evidence="11">
        <text>pyranose + acceptor = pyranos-2,3-diulose + reduced acceptor.</text>
        <dbReference type="EC" id="1.1.99.29"/>
    </reaction>
</comment>
<dbReference type="InterPro" id="IPR000172">
    <property type="entry name" value="GMC_OxRdtase_N"/>
</dbReference>
<dbReference type="EC" id="1.1.99.29" evidence="5"/>
<accession>A0A9W8JYZ4</accession>
<evidence type="ECO:0000259" key="17">
    <source>
        <dbReference type="PROSITE" id="PS00624"/>
    </source>
</evidence>
<feature type="binding site" evidence="16">
    <location>
        <position position="269"/>
    </location>
    <ligand>
        <name>FAD</name>
        <dbReference type="ChEBI" id="CHEBI:57692"/>
    </ligand>
</feature>
<dbReference type="Gene3D" id="3.50.50.60">
    <property type="entry name" value="FAD/NAD(P)-binding domain"/>
    <property type="match status" value="1"/>
</dbReference>
<dbReference type="Pfam" id="PF05199">
    <property type="entry name" value="GMC_oxred_C"/>
    <property type="match status" value="1"/>
</dbReference>
<dbReference type="EMBL" id="JANKHO010000913">
    <property type="protein sequence ID" value="KAJ3505189.1"/>
    <property type="molecule type" value="Genomic_DNA"/>
</dbReference>
<dbReference type="InterPro" id="IPR036188">
    <property type="entry name" value="FAD/NAD-bd_sf"/>
</dbReference>
<keyword evidence="8 16" id="KW-0274">FAD</keyword>
<evidence type="ECO:0000256" key="4">
    <source>
        <dbReference type="ARBA" id="ARBA00011245"/>
    </source>
</evidence>
<feature type="domain" description="Glucose-methanol-choline oxidoreductase N-terminal" evidence="17">
    <location>
        <begin position="310"/>
        <end position="324"/>
    </location>
</feature>
<evidence type="ECO:0000256" key="15">
    <source>
        <dbReference type="PIRSR" id="PIRSR000137-1"/>
    </source>
</evidence>
<keyword evidence="7" id="KW-0285">Flavoprotein</keyword>
<dbReference type="PANTHER" id="PTHR11552:SF147">
    <property type="entry name" value="CHOLINE DEHYDROGENASE, MITOCHONDRIAL"/>
    <property type="match status" value="1"/>
</dbReference>
<feature type="active site" description="Proton donor" evidence="15">
    <location>
        <position position="552"/>
    </location>
</feature>
<comment type="catalytic activity">
    <reaction evidence="13">
        <text>a pyranoside + acceptor = a pyranosid-3-ulose + reduced acceptor.</text>
        <dbReference type="EC" id="1.1.99.29"/>
    </reaction>
</comment>
<comment type="subcellular location">
    <subcellularLocation>
        <location evidence="2">Secreted</location>
    </subcellularLocation>
</comment>
<evidence type="ECO:0000256" key="7">
    <source>
        <dbReference type="ARBA" id="ARBA00022630"/>
    </source>
</evidence>
<comment type="subunit">
    <text evidence="4">Monomer.</text>
</comment>
<dbReference type="GO" id="GO:0050660">
    <property type="term" value="F:flavin adenine dinucleotide binding"/>
    <property type="evidence" value="ECO:0007669"/>
    <property type="project" value="InterPro"/>
</dbReference>
<dbReference type="PROSITE" id="PS00624">
    <property type="entry name" value="GMC_OXRED_2"/>
    <property type="match status" value="1"/>
</dbReference>
<comment type="catalytic activity">
    <reaction evidence="12">
        <text>pyranose + acceptor = pyranos-3-ulose + reduced acceptor.</text>
        <dbReference type="EC" id="1.1.99.29"/>
    </reaction>
</comment>
<evidence type="ECO:0000256" key="6">
    <source>
        <dbReference type="ARBA" id="ARBA00022525"/>
    </source>
</evidence>
<feature type="active site" description="Proton acceptor" evidence="15">
    <location>
        <position position="595"/>
    </location>
</feature>
<keyword evidence="6" id="KW-0964">Secreted</keyword>
<dbReference type="Pfam" id="PF00732">
    <property type="entry name" value="GMC_oxred_N"/>
    <property type="match status" value="1"/>
</dbReference>
<dbReference type="GO" id="GO:0033718">
    <property type="term" value="F:pyranose dehydrogenase (acceptor) activity"/>
    <property type="evidence" value="ECO:0007669"/>
    <property type="project" value="UniProtKB-EC"/>
</dbReference>
<dbReference type="SUPFAM" id="SSF54373">
    <property type="entry name" value="FAD-linked reductases, C-terminal domain"/>
    <property type="match status" value="1"/>
</dbReference>
<dbReference type="PANTHER" id="PTHR11552">
    <property type="entry name" value="GLUCOSE-METHANOL-CHOLINE GMC OXIDOREDUCTASE"/>
    <property type="match status" value="1"/>
</dbReference>
<protein>
    <recommendedName>
        <fullName evidence="5">pyranose dehydrogenase (acceptor)</fullName>
        <ecNumber evidence="5">1.1.99.29</ecNumber>
    </recommendedName>
</protein>
<organism evidence="18 19">
    <name type="scientific">Agrocybe chaxingu</name>
    <dbReference type="NCBI Taxonomy" id="84603"/>
    <lineage>
        <taxon>Eukaryota</taxon>
        <taxon>Fungi</taxon>
        <taxon>Dikarya</taxon>
        <taxon>Basidiomycota</taxon>
        <taxon>Agaricomycotina</taxon>
        <taxon>Agaricomycetes</taxon>
        <taxon>Agaricomycetidae</taxon>
        <taxon>Agaricales</taxon>
        <taxon>Agaricineae</taxon>
        <taxon>Strophariaceae</taxon>
        <taxon>Agrocybe</taxon>
    </lineage>
</organism>
<dbReference type="PIRSF" id="PIRSF000137">
    <property type="entry name" value="Alcohol_oxidase"/>
    <property type="match status" value="1"/>
</dbReference>
<evidence type="ECO:0000256" key="3">
    <source>
        <dbReference type="ARBA" id="ARBA00010790"/>
    </source>
</evidence>
<evidence type="ECO:0000256" key="14">
    <source>
        <dbReference type="ARBA" id="ARBA00034059"/>
    </source>
</evidence>
<comment type="catalytic activity">
    <reaction evidence="10">
        <text>pyranose + acceptor = pyranos-2-ulose + reduced acceptor.</text>
        <dbReference type="EC" id="1.1.99.29"/>
    </reaction>
</comment>
<evidence type="ECO:0000256" key="9">
    <source>
        <dbReference type="ARBA" id="ARBA00024699"/>
    </source>
</evidence>
<evidence type="ECO:0000256" key="11">
    <source>
        <dbReference type="ARBA" id="ARBA00034010"/>
    </source>
</evidence>
<dbReference type="Gene3D" id="3.30.560.10">
    <property type="entry name" value="Glucose Oxidase, domain 3"/>
    <property type="match status" value="1"/>
</dbReference>
<comment type="catalytic activity">
    <reaction evidence="14">
        <text>a pyranoside + acceptor = a pyranosid-3,4-diulose + reduced acceptor.</text>
        <dbReference type="EC" id="1.1.99.29"/>
    </reaction>
</comment>
<evidence type="ECO:0000256" key="12">
    <source>
        <dbReference type="ARBA" id="ARBA00034029"/>
    </source>
</evidence>
<comment type="cofactor">
    <cofactor evidence="1 16">
        <name>FAD</name>
        <dbReference type="ChEBI" id="CHEBI:57692"/>
    </cofactor>
</comment>
<keyword evidence="19" id="KW-1185">Reference proteome</keyword>
<evidence type="ECO:0000256" key="2">
    <source>
        <dbReference type="ARBA" id="ARBA00004613"/>
    </source>
</evidence>
<evidence type="ECO:0000313" key="18">
    <source>
        <dbReference type="EMBL" id="KAJ3505189.1"/>
    </source>
</evidence>
<evidence type="ECO:0000256" key="13">
    <source>
        <dbReference type="ARBA" id="ARBA00034050"/>
    </source>
</evidence>
<evidence type="ECO:0000256" key="8">
    <source>
        <dbReference type="ARBA" id="ARBA00022827"/>
    </source>
</evidence>
<sequence length="627" mass="69483">MGLFRQLFVGTNRKLIIHPAKVGASGEYDIIIVGGGTAGCVLAARLSEEPSVSVLLLEAGVSGKSLLFTRIPVAYSLLFNSKHVYNLYTEPQTSAQDKKKYWPRGKMLGGCSAINAQMAQYGSPADFDQWGSIIKDESWCWENFRRYFTKFEKYIDDPAYPDVNTQVKGGDGPMRVGYFSSVSESSKDFIKTCTKLGIPYAPDFNTSAGTRGVNRISKLVMTSEEMKNTQFFPVTYMDETRTRVSSESAYLTDDVLSRPNLKVVLHAQVTKVLTEKVGDEIRTIGVEFATKKNGQRYRASSKRDVIICGGAIHSPQILMLSGIGPIDDLKKFSIPVVKDLPGVGSHLIDHPVVDVYFKNKFNDSPKHVKPKDLVDGVKFIGSSIEYFTKQTGPLATNFGESAAFVRTDDPTLFPESKYPEKITDSTSGPDSPDLEIFTTPFAYKDHGKFMFPMHTFAVHVCLLRPMSQGNLRLKSADPWDAPSMDPKYLTAPEDIARILRGFKLILKIGQTEPLALRLDQNDNHPLLDHQTHLKTDKELEEIIRQRVETLYHPASTCRMAPLEDRGVVDGKLRVYGVKGLRVCDASIFPEIVSGHTAGAVLASAEHLADIIKAEIAAEKNGRFQPAP</sequence>
<gene>
    <name evidence="18" type="ORF">NLJ89_g7546</name>
</gene>
<name>A0A9W8JYZ4_9AGAR</name>
<comment type="similarity">
    <text evidence="3">Belongs to the GMC oxidoreductase family.</text>
</comment>
<proteinExistence type="inferred from homology"/>
<evidence type="ECO:0000313" key="19">
    <source>
        <dbReference type="Proteomes" id="UP001148786"/>
    </source>
</evidence>
<dbReference type="Proteomes" id="UP001148786">
    <property type="component" value="Unassembled WGS sequence"/>
</dbReference>
<dbReference type="GO" id="GO:0005576">
    <property type="term" value="C:extracellular region"/>
    <property type="evidence" value="ECO:0007669"/>
    <property type="project" value="UniProtKB-SubCell"/>
</dbReference>
<dbReference type="OrthoDB" id="269227at2759"/>
<evidence type="ECO:0000256" key="16">
    <source>
        <dbReference type="PIRSR" id="PIRSR000137-2"/>
    </source>
</evidence>
<reference evidence="18" key="1">
    <citation type="submission" date="2022-07" db="EMBL/GenBank/DDBJ databases">
        <title>Genome Sequence of Agrocybe chaxingu.</title>
        <authorList>
            <person name="Buettner E."/>
        </authorList>
    </citation>
    <scope>NUCLEOTIDE SEQUENCE</scope>
    <source>
        <strain evidence="18">MP-N11</strain>
    </source>
</reference>
<evidence type="ECO:0000256" key="5">
    <source>
        <dbReference type="ARBA" id="ARBA00013177"/>
    </source>
</evidence>
<comment type="function">
    <text evidence="9">Catalyzes the single-oxidation or sequential double oxidation reaction of carbohydrates primarily at carbon-2 and/or carbon-3 with the concomitant reduction of the flavin. The enzyme exhibits a broad sugar substrate specificity, oxidizing different aldopyranoses to the corresponding C-1, C-2, C-3 or C-1,2, C-2,3 and C-3,4 (di)dehydro sugars with substrate-specific regioselectivity. Accepts only a narrow range of electron acceptors such as substituted benzoquinones and complexed metal ions and reacts extremely slowly with O(2) as acceptor. May play a role in the natural recycling of plant matter by oxidizing all major monosaccharides in lignocellulose and by reducing quinone compounds or reactive radical species generated during lignin depolymerization.</text>
</comment>
<comment type="caution">
    <text evidence="18">The sequence shown here is derived from an EMBL/GenBank/DDBJ whole genome shotgun (WGS) entry which is preliminary data.</text>
</comment>
<dbReference type="InterPro" id="IPR012132">
    <property type="entry name" value="GMC_OxRdtase"/>
</dbReference>
<evidence type="ECO:0000256" key="1">
    <source>
        <dbReference type="ARBA" id="ARBA00001974"/>
    </source>
</evidence>
<dbReference type="SUPFAM" id="SSF51905">
    <property type="entry name" value="FAD/NAD(P)-binding domain"/>
    <property type="match status" value="1"/>
</dbReference>
<evidence type="ECO:0000256" key="10">
    <source>
        <dbReference type="ARBA" id="ARBA00033986"/>
    </source>
</evidence>